<name>A0A7X0UDK5_9BURK</name>
<dbReference type="EMBL" id="JACHLK010000033">
    <property type="protein sequence ID" value="MBB6564238.1"/>
    <property type="molecule type" value="Genomic_DNA"/>
</dbReference>
<accession>A0A7X0UDK5</accession>
<dbReference type="RefSeq" id="WP_184866071.1">
    <property type="nucleotide sequence ID" value="NZ_JACHLK010000033.1"/>
</dbReference>
<dbReference type="AlphaFoldDB" id="A0A7X0UDK5"/>
<dbReference type="Proteomes" id="UP000575083">
    <property type="component" value="Unassembled WGS sequence"/>
</dbReference>
<reference evidence="1 2" key="1">
    <citation type="submission" date="2020-08" db="EMBL/GenBank/DDBJ databases">
        <title>Functional genomics of gut bacteria from endangered species of beetles.</title>
        <authorList>
            <person name="Carlos-Shanley C."/>
        </authorList>
    </citation>
    <scope>NUCLEOTIDE SEQUENCE [LARGE SCALE GENOMIC DNA]</scope>
    <source>
        <strain evidence="1 2">S00198</strain>
    </source>
</reference>
<dbReference type="GO" id="GO:0006281">
    <property type="term" value="P:DNA repair"/>
    <property type="evidence" value="ECO:0007669"/>
    <property type="project" value="InterPro"/>
</dbReference>
<comment type="caution">
    <text evidence="1">The sequence shown here is derived from an EMBL/GenBank/DDBJ whole genome shotgun (WGS) entry which is preliminary data.</text>
</comment>
<protein>
    <submittedName>
        <fullName evidence="1">Deoxyribonuclease V</fullName>
        <ecNumber evidence="1">3.1.21.7</ecNumber>
    </submittedName>
</protein>
<sequence length="184" mass="19346">MRIAILDVDYRSNVARAACVTAPSWATELPLATHVSDIESVQEYEPGAFYKRELPCLLRVLEQLAAKPDVIVIDGYVWLDGACRPGLGAHLYQALGNATPVVGVAKTAFHGAETCPAVVQVRRGTSARPLFVTAVGVDLAEAAGWVRGMAGLHRIPSLLAAVDQLSRSTFETPPGASAANAVAG</sequence>
<proteinExistence type="predicted"/>
<organism evidence="1 2">
    <name type="scientific">Acidovorax soli</name>
    <dbReference type="NCBI Taxonomy" id="592050"/>
    <lineage>
        <taxon>Bacteria</taxon>
        <taxon>Pseudomonadati</taxon>
        <taxon>Pseudomonadota</taxon>
        <taxon>Betaproteobacteria</taxon>
        <taxon>Burkholderiales</taxon>
        <taxon>Comamonadaceae</taxon>
        <taxon>Acidovorax</taxon>
    </lineage>
</organism>
<evidence type="ECO:0000313" key="2">
    <source>
        <dbReference type="Proteomes" id="UP000575083"/>
    </source>
</evidence>
<dbReference type="InterPro" id="IPR007581">
    <property type="entry name" value="Endonuclease-V"/>
</dbReference>
<keyword evidence="1" id="KW-0378">Hydrolase</keyword>
<dbReference type="GO" id="GO:0043737">
    <property type="term" value="F:deoxyribonuclease V activity"/>
    <property type="evidence" value="ECO:0007669"/>
    <property type="project" value="UniProtKB-EC"/>
</dbReference>
<dbReference type="EC" id="3.1.21.7" evidence="1"/>
<keyword evidence="2" id="KW-1185">Reference proteome</keyword>
<dbReference type="Gene3D" id="3.30.2170.10">
    <property type="entry name" value="archaeoglobus fulgidus dsm 4304 superfamily"/>
    <property type="match status" value="1"/>
</dbReference>
<evidence type="ECO:0000313" key="1">
    <source>
        <dbReference type="EMBL" id="MBB6564238.1"/>
    </source>
</evidence>
<dbReference type="Pfam" id="PF04493">
    <property type="entry name" value="Endonuclease_5"/>
    <property type="match status" value="1"/>
</dbReference>
<gene>
    <name evidence="1" type="ORF">HNP48_006965</name>
</gene>